<accession>A0A7J6LHR0</accession>
<sequence>MDDDSAVEEFILSVREASKKDLSAAINGPIDIPFEGSSVKGMFRIETPPKADGASTTTLNDEVKISFCLDQARSDPMELMYIQELIKAVAVELGKIPNSGFTPIWSTIDGTSDVALVAYSEIGELNDVTRGFSDLLQRCLVRHVANRPLDTVSGLVRSTPLYAALSSMHSN</sequence>
<protein>
    <submittedName>
        <fullName evidence="1">Uncharacterized protein</fullName>
    </submittedName>
</protein>
<proteinExistence type="predicted"/>
<comment type="caution">
    <text evidence="1">The sequence shown here is derived from an EMBL/GenBank/DDBJ whole genome shotgun (WGS) entry which is preliminary data.</text>
</comment>
<evidence type="ECO:0000313" key="2">
    <source>
        <dbReference type="Proteomes" id="UP000591131"/>
    </source>
</evidence>
<name>A0A7J6LHR0_PERCH</name>
<evidence type="ECO:0000313" key="1">
    <source>
        <dbReference type="EMBL" id="KAF4658805.1"/>
    </source>
</evidence>
<dbReference type="AlphaFoldDB" id="A0A7J6LHR0"/>
<dbReference type="Proteomes" id="UP000591131">
    <property type="component" value="Unassembled WGS sequence"/>
</dbReference>
<dbReference type="EMBL" id="JAAPAO010000478">
    <property type="protein sequence ID" value="KAF4658805.1"/>
    <property type="molecule type" value="Genomic_DNA"/>
</dbReference>
<gene>
    <name evidence="1" type="ORF">FOL47_007815</name>
</gene>
<reference evidence="1 2" key="1">
    <citation type="submission" date="2020-04" db="EMBL/GenBank/DDBJ databases">
        <title>Perkinsus chesapeaki whole genome sequence.</title>
        <authorList>
            <person name="Bogema D.R."/>
        </authorList>
    </citation>
    <scope>NUCLEOTIDE SEQUENCE [LARGE SCALE GENOMIC DNA]</scope>
    <source>
        <strain evidence="1">ATCC PRA-425</strain>
    </source>
</reference>
<keyword evidence="2" id="KW-1185">Reference proteome</keyword>
<dbReference type="OrthoDB" id="447269at2759"/>
<organism evidence="1 2">
    <name type="scientific">Perkinsus chesapeaki</name>
    <name type="common">Clam parasite</name>
    <name type="synonym">Perkinsus andrewsi</name>
    <dbReference type="NCBI Taxonomy" id="330153"/>
    <lineage>
        <taxon>Eukaryota</taxon>
        <taxon>Sar</taxon>
        <taxon>Alveolata</taxon>
        <taxon>Perkinsozoa</taxon>
        <taxon>Perkinsea</taxon>
        <taxon>Perkinsida</taxon>
        <taxon>Perkinsidae</taxon>
        <taxon>Perkinsus</taxon>
    </lineage>
</organism>